<comment type="caution">
    <text evidence="1">The sequence shown here is derived from an EMBL/GenBank/DDBJ whole genome shotgun (WGS) entry which is preliminary data.</text>
</comment>
<name>A0AAD4LP54_9AGAM</name>
<dbReference type="AlphaFoldDB" id="A0AAD4LP54"/>
<reference evidence="1" key="1">
    <citation type="submission" date="2022-01" db="EMBL/GenBank/DDBJ databases">
        <title>Comparative genomics reveals a dynamic genome evolution in the ectomycorrhizal milk-cap (Lactarius) mushrooms.</title>
        <authorList>
            <consortium name="DOE Joint Genome Institute"/>
            <person name="Lebreton A."/>
            <person name="Tang N."/>
            <person name="Kuo A."/>
            <person name="LaButti K."/>
            <person name="Drula E."/>
            <person name="Barry K."/>
            <person name="Clum A."/>
            <person name="Lipzen A."/>
            <person name="Mousain D."/>
            <person name="Ng V."/>
            <person name="Wang R."/>
            <person name="Wang X."/>
            <person name="Dai Y."/>
            <person name="Henrissat B."/>
            <person name="Grigoriev I.V."/>
            <person name="Guerin-Laguette A."/>
            <person name="Yu F."/>
            <person name="Martin F.M."/>
        </authorList>
    </citation>
    <scope>NUCLEOTIDE SEQUENCE</scope>
    <source>
        <strain evidence="1">QP</strain>
    </source>
</reference>
<gene>
    <name evidence="1" type="ORF">EDB92DRAFT_1832523</name>
</gene>
<protein>
    <submittedName>
        <fullName evidence="1">Uncharacterized protein</fullName>
    </submittedName>
</protein>
<accession>A0AAD4LP54</accession>
<organism evidence="1 2">
    <name type="scientific">Lactarius akahatsu</name>
    <dbReference type="NCBI Taxonomy" id="416441"/>
    <lineage>
        <taxon>Eukaryota</taxon>
        <taxon>Fungi</taxon>
        <taxon>Dikarya</taxon>
        <taxon>Basidiomycota</taxon>
        <taxon>Agaricomycotina</taxon>
        <taxon>Agaricomycetes</taxon>
        <taxon>Russulales</taxon>
        <taxon>Russulaceae</taxon>
        <taxon>Lactarius</taxon>
    </lineage>
</organism>
<dbReference type="Proteomes" id="UP001201163">
    <property type="component" value="Unassembled WGS sequence"/>
</dbReference>
<evidence type="ECO:0000313" key="1">
    <source>
        <dbReference type="EMBL" id="KAH8999115.1"/>
    </source>
</evidence>
<proteinExistence type="predicted"/>
<dbReference type="EMBL" id="JAKELL010000004">
    <property type="protein sequence ID" value="KAH8999115.1"/>
    <property type="molecule type" value="Genomic_DNA"/>
</dbReference>
<feature type="non-terminal residue" evidence="1">
    <location>
        <position position="165"/>
    </location>
</feature>
<keyword evidence="2" id="KW-1185">Reference proteome</keyword>
<sequence>LLLTSDPSPGWQPSAGLRVPSLAMNLQLYYNWEGLFQNGYDVDWESCGPQFMEHIPEHGVRDMWTCFVFGMRYIQPRVDHLRGKSLLIVHDIYPRRCLRESEEEREQIPMSPTHCSILKCAPLPESIQDPQNVDFMISEDGIVAREPCGQRIVHHEPRLIYLLTF</sequence>
<evidence type="ECO:0000313" key="2">
    <source>
        <dbReference type="Proteomes" id="UP001201163"/>
    </source>
</evidence>